<organism evidence="1 2">
    <name type="scientific">Actinomycetospora lemnae</name>
    <dbReference type="NCBI Taxonomy" id="3019891"/>
    <lineage>
        <taxon>Bacteria</taxon>
        <taxon>Bacillati</taxon>
        <taxon>Actinomycetota</taxon>
        <taxon>Actinomycetes</taxon>
        <taxon>Pseudonocardiales</taxon>
        <taxon>Pseudonocardiaceae</taxon>
        <taxon>Actinomycetospora</taxon>
    </lineage>
</organism>
<reference evidence="1 2" key="1">
    <citation type="submission" date="2023-02" db="EMBL/GenBank/DDBJ databases">
        <title>Genome sequencing required for Actinomycetospora new species description.</title>
        <authorList>
            <person name="Saimee Y."/>
            <person name="Duangmal K."/>
        </authorList>
    </citation>
    <scope>NUCLEOTIDE SEQUENCE [LARGE SCALE GENOMIC DNA]</scope>
    <source>
        <strain evidence="1 2">DW7H6</strain>
    </source>
</reference>
<evidence type="ECO:0000313" key="2">
    <source>
        <dbReference type="Proteomes" id="UP001300763"/>
    </source>
</evidence>
<evidence type="ECO:0000313" key="1">
    <source>
        <dbReference type="EMBL" id="MDD7965441.1"/>
    </source>
</evidence>
<sequence>MDTERAGHGEDHAGVRIGRVDGLGLPVERLLDDGVTGAHVGLLVAQPAVAA</sequence>
<gene>
    <name evidence="1" type="ORF">PGB27_08760</name>
</gene>
<keyword evidence="2" id="KW-1185">Reference proteome</keyword>
<dbReference type="EMBL" id="JAQZAO010000003">
    <property type="protein sequence ID" value="MDD7965441.1"/>
    <property type="molecule type" value="Genomic_DNA"/>
</dbReference>
<dbReference type="Proteomes" id="UP001300763">
    <property type="component" value="Unassembled WGS sequence"/>
</dbReference>
<dbReference type="RefSeq" id="WP_274199982.1">
    <property type="nucleotide sequence ID" value="NZ_JAQZAO010000003.1"/>
</dbReference>
<proteinExistence type="predicted"/>
<name>A0ABT5SRG1_9PSEU</name>
<accession>A0ABT5SRG1</accession>
<protein>
    <submittedName>
        <fullName evidence="1">Uncharacterized protein</fullName>
    </submittedName>
</protein>
<comment type="caution">
    <text evidence="1">The sequence shown here is derived from an EMBL/GenBank/DDBJ whole genome shotgun (WGS) entry which is preliminary data.</text>
</comment>